<dbReference type="Proteomes" id="UP000183809">
    <property type="component" value="Unassembled WGS sequence"/>
</dbReference>
<feature type="transmembrane region" description="Helical" evidence="1">
    <location>
        <begin position="69"/>
        <end position="86"/>
    </location>
</feature>
<name>A0A1J9QM18_9PEZI</name>
<dbReference type="GeneID" id="31018690"/>
<dbReference type="AlphaFoldDB" id="A0A1J9QM18"/>
<protein>
    <submittedName>
        <fullName evidence="2">Uncharacterized protein</fullName>
    </submittedName>
</protein>
<keyword evidence="3" id="KW-1185">Reference proteome</keyword>
<gene>
    <name evidence="2" type="ORF">BKCO1_6900011</name>
</gene>
<evidence type="ECO:0000256" key="1">
    <source>
        <dbReference type="SAM" id="Phobius"/>
    </source>
</evidence>
<dbReference type="EMBL" id="MNUE01000069">
    <property type="protein sequence ID" value="OJD29950.1"/>
    <property type="molecule type" value="Genomic_DNA"/>
</dbReference>
<reference evidence="2 3" key="1">
    <citation type="submission" date="2016-10" db="EMBL/GenBank/DDBJ databases">
        <title>Proteomics and genomics reveal pathogen-plant mechanisms compatible with a hemibiotrophic lifestyle of Diplodia corticola.</title>
        <authorList>
            <person name="Fernandes I."/>
            <person name="De Jonge R."/>
            <person name="Van De Peer Y."/>
            <person name="Devreese B."/>
            <person name="Alves A."/>
            <person name="Esteves A.C."/>
        </authorList>
    </citation>
    <scope>NUCLEOTIDE SEQUENCE [LARGE SCALE GENOMIC DNA]</scope>
    <source>
        <strain evidence="2 3">CBS 112549</strain>
    </source>
</reference>
<keyword evidence="1" id="KW-1133">Transmembrane helix</keyword>
<keyword evidence="1" id="KW-0472">Membrane</keyword>
<proteinExistence type="predicted"/>
<organism evidence="2 3">
    <name type="scientific">Diplodia corticola</name>
    <dbReference type="NCBI Taxonomy" id="236234"/>
    <lineage>
        <taxon>Eukaryota</taxon>
        <taxon>Fungi</taxon>
        <taxon>Dikarya</taxon>
        <taxon>Ascomycota</taxon>
        <taxon>Pezizomycotina</taxon>
        <taxon>Dothideomycetes</taxon>
        <taxon>Dothideomycetes incertae sedis</taxon>
        <taxon>Botryosphaeriales</taxon>
        <taxon>Botryosphaeriaceae</taxon>
        <taxon>Diplodia</taxon>
    </lineage>
</organism>
<evidence type="ECO:0000313" key="2">
    <source>
        <dbReference type="EMBL" id="OJD29950.1"/>
    </source>
</evidence>
<dbReference type="RefSeq" id="XP_020126210.1">
    <property type="nucleotide sequence ID" value="XM_020278429.1"/>
</dbReference>
<evidence type="ECO:0000313" key="3">
    <source>
        <dbReference type="Proteomes" id="UP000183809"/>
    </source>
</evidence>
<feature type="transmembrane region" description="Helical" evidence="1">
    <location>
        <begin position="92"/>
        <end position="110"/>
    </location>
</feature>
<comment type="caution">
    <text evidence="2">The sequence shown here is derived from an EMBL/GenBank/DDBJ whole genome shotgun (WGS) entry which is preliminary data.</text>
</comment>
<sequence>MMVTSSMISTFWKETPLPFCSRYWMLVGGTDECFWRPNIFIVLAACIIYSLAACWWYNRHSHWPHQKEAIALALLVGLGLSLALDADLEHVLRNTLTWSIFSGLIVGAVMDRRKSHRGGSSPV</sequence>
<feature type="transmembrane region" description="Helical" evidence="1">
    <location>
        <begin position="39"/>
        <end position="57"/>
    </location>
</feature>
<accession>A0A1J9QM18</accession>
<keyword evidence="1" id="KW-0812">Transmembrane</keyword>
<dbReference type="OrthoDB" id="10449223at2759"/>